<name>A0A6A7BSJ1_9PEZI</name>
<dbReference type="PANTHER" id="PTHR35567">
    <property type="entry name" value="MALATE DEHYDROGENASE (AFU_ORTHOLOGUE AFUA_2G13800)"/>
    <property type="match status" value="1"/>
</dbReference>
<feature type="signal peptide" evidence="1">
    <location>
        <begin position="1"/>
        <end position="16"/>
    </location>
</feature>
<evidence type="ECO:0008006" key="4">
    <source>
        <dbReference type="Google" id="ProtNLM"/>
    </source>
</evidence>
<keyword evidence="1" id="KW-0732">Signal</keyword>
<reference evidence="2" key="1">
    <citation type="journal article" date="2020" name="Stud. Mycol.">
        <title>101 Dothideomycetes genomes: a test case for predicting lifestyles and emergence of pathogens.</title>
        <authorList>
            <person name="Haridas S."/>
            <person name="Albert R."/>
            <person name="Binder M."/>
            <person name="Bloem J."/>
            <person name="Labutti K."/>
            <person name="Salamov A."/>
            <person name="Andreopoulos B."/>
            <person name="Baker S."/>
            <person name="Barry K."/>
            <person name="Bills G."/>
            <person name="Bluhm B."/>
            <person name="Cannon C."/>
            <person name="Castanera R."/>
            <person name="Culley D."/>
            <person name="Daum C."/>
            <person name="Ezra D."/>
            <person name="Gonzalez J."/>
            <person name="Henrissat B."/>
            <person name="Kuo A."/>
            <person name="Liang C."/>
            <person name="Lipzen A."/>
            <person name="Lutzoni F."/>
            <person name="Magnuson J."/>
            <person name="Mondo S."/>
            <person name="Nolan M."/>
            <person name="Ohm R."/>
            <person name="Pangilinan J."/>
            <person name="Park H.-J."/>
            <person name="Ramirez L."/>
            <person name="Alfaro M."/>
            <person name="Sun H."/>
            <person name="Tritt A."/>
            <person name="Yoshinaga Y."/>
            <person name="Zwiers L.-H."/>
            <person name="Turgeon B."/>
            <person name="Goodwin S."/>
            <person name="Spatafora J."/>
            <person name="Crous P."/>
            <person name="Grigoriev I."/>
        </authorList>
    </citation>
    <scope>NUCLEOTIDE SEQUENCE</scope>
    <source>
        <strain evidence="2">CBS 480.64</strain>
    </source>
</reference>
<keyword evidence="3" id="KW-1185">Reference proteome</keyword>
<proteinExistence type="predicted"/>
<feature type="chain" id="PRO_5025637167" description="Malate dehydrogenase" evidence="1">
    <location>
        <begin position="17"/>
        <end position="206"/>
    </location>
</feature>
<accession>A0A6A7BSJ1</accession>
<gene>
    <name evidence="2" type="ORF">K470DRAFT_272930</name>
</gene>
<protein>
    <recommendedName>
        <fullName evidence="4">Malate dehydrogenase</fullName>
    </recommendedName>
</protein>
<evidence type="ECO:0000256" key="1">
    <source>
        <dbReference type="SAM" id="SignalP"/>
    </source>
</evidence>
<dbReference type="OrthoDB" id="1859733at2759"/>
<organism evidence="2 3">
    <name type="scientific">Piedraia hortae CBS 480.64</name>
    <dbReference type="NCBI Taxonomy" id="1314780"/>
    <lineage>
        <taxon>Eukaryota</taxon>
        <taxon>Fungi</taxon>
        <taxon>Dikarya</taxon>
        <taxon>Ascomycota</taxon>
        <taxon>Pezizomycotina</taxon>
        <taxon>Dothideomycetes</taxon>
        <taxon>Dothideomycetidae</taxon>
        <taxon>Capnodiales</taxon>
        <taxon>Piedraiaceae</taxon>
        <taxon>Piedraia</taxon>
    </lineage>
</organism>
<dbReference type="EMBL" id="MU006024">
    <property type="protein sequence ID" value="KAF2857897.1"/>
    <property type="molecule type" value="Genomic_DNA"/>
</dbReference>
<evidence type="ECO:0000313" key="2">
    <source>
        <dbReference type="EMBL" id="KAF2857897.1"/>
    </source>
</evidence>
<dbReference type="Proteomes" id="UP000799421">
    <property type="component" value="Unassembled WGS sequence"/>
</dbReference>
<dbReference type="Pfam" id="PF11937">
    <property type="entry name" value="DUF3455"/>
    <property type="match status" value="1"/>
</dbReference>
<evidence type="ECO:0000313" key="3">
    <source>
        <dbReference type="Proteomes" id="UP000799421"/>
    </source>
</evidence>
<dbReference type="PANTHER" id="PTHR35567:SF1">
    <property type="entry name" value="CONSERVED FUNGAL PROTEIN (AFU_ORTHOLOGUE AFUA_1G14230)"/>
    <property type="match status" value="1"/>
</dbReference>
<dbReference type="AlphaFoldDB" id="A0A6A7BSJ1"/>
<dbReference type="InterPro" id="IPR021851">
    <property type="entry name" value="DUF3455"/>
</dbReference>
<sequence>MHSLQTLFLLATAASAVPLWFSEQSSCDISSASMPSGAILPPPSGTLYHVALGVGSQNYTCSSIGSEPTSVGAVATLYNVSCMAGNEPSILSSLPSLAVSLSGSSLSTLALMGAEQKSGSHYFLDKTTPYFNLDSAGHQYGEAAMHKAASADAPDNTYSVPWLQLQGSEQFKEVYRVNTKGGMPEQYCAEVGNVEVPYSAEYWIYV</sequence>